<name>A0A847S6C4_9BACT</name>
<keyword evidence="1" id="KW-1133">Transmembrane helix</keyword>
<gene>
    <name evidence="2" type="ORF">HGH91_01715</name>
</gene>
<evidence type="ECO:0000256" key="1">
    <source>
        <dbReference type="SAM" id="Phobius"/>
    </source>
</evidence>
<comment type="caution">
    <text evidence="2">The sequence shown here is derived from an EMBL/GenBank/DDBJ whole genome shotgun (WGS) entry which is preliminary data.</text>
</comment>
<protein>
    <recommendedName>
        <fullName evidence="4">YcxB-like protein</fullName>
    </recommendedName>
</protein>
<reference evidence="2 3" key="1">
    <citation type="submission" date="2020-04" db="EMBL/GenBank/DDBJ databases">
        <authorList>
            <person name="Yin C."/>
        </authorList>
    </citation>
    <scope>NUCLEOTIDE SEQUENCE [LARGE SCALE GENOMIC DNA]</scope>
    <source>
        <strain evidence="2 3">Ak56</strain>
    </source>
</reference>
<dbReference type="RefSeq" id="WP_168736728.1">
    <property type="nucleotide sequence ID" value="NZ_JABAHZ010000001.1"/>
</dbReference>
<feature type="transmembrane region" description="Helical" evidence="1">
    <location>
        <begin position="53"/>
        <end position="71"/>
    </location>
</feature>
<sequence length="153" mass="17910">MVIIKRIQTTYNTVLRAKMYFFFRKSLWMYLLGMLMLGYAFPLENAGVGPSALIYFFIFALVILVPVYHFSTQAMVRKAPLDANIEFNEQSIIIRHIDSNSIETKSWDWIKRIDVTRKDILLIVDHPTRFLIALEKSKLTTPEIQFFLSKKKG</sequence>
<feature type="transmembrane region" description="Helical" evidence="1">
    <location>
        <begin position="21"/>
        <end position="41"/>
    </location>
</feature>
<organism evidence="2 3">
    <name type="scientific">Chitinophaga eiseniae</name>
    <dbReference type="NCBI Taxonomy" id="634771"/>
    <lineage>
        <taxon>Bacteria</taxon>
        <taxon>Pseudomonadati</taxon>
        <taxon>Bacteroidota</taxon>
        <taxon>Chitinophagia</taxon>
        <taxon>Chitinophagales</taxon>
        <taxon>Chitinophagaceae</taxon>
        <taxon>Chitinophaga</taxon>
    </lineage>
</organism>
<evidence type="ECO:0000313" key="2">
    <source>
        <dbReference type="EMBL" id="NLR77321.1"/>
    </source>
</evidence>
<keyword evidence="3" id="KW-1185">Reference proteome</keyword>
<keyword evidence="1" id="KW-0812">Transmembrane</keyword>
<evidence type="ECO:0000313" key="3">
    <source>
        <dbReference type="Proteomes" id="UP000552864"/>
    </source>
</evidence>
<evidence type="ECO:0008006" key="4">
    <source>
        <dbReference type="Google" id="ProtNLM"/>
    </source>
</evidence>
<dbReference type="Proteomes" id="UP000552864">
    <property type="component" value="Unassembled WGS sequence"/>
</dbReference>
<accession>A0A847S6C4</accession>
<proteinExistence type="predicted"/>
<dbReference type="EMBL" id="JABAHZ010000001">
    <property type="protein sequence ID" value="NLR77321.1"/>
    <property type="molecule type" value="Genomic_DNA"/>
</dbReference>
<keyword evidence="1" id="KW-0472">Membrane</keyword>
<dbReference type="AlphaFoldDB" id="A0A847S6C4"/>